<dbReference type="EMBL" id="ML978960">
    <property type="protein sequence ID" value="KAF1931832.1"/>
    <property type="molecule type" value="Genomic_DNA"/>
</dbReference>
<dbReference type="GeneID" id="54346194"/>
<feature type="transmembrane region" description="Helical" evidence="1">
    <location>
        <begin position="79"/>
        <end position="104"/>
    </location>
</feature>
<reference evidence="2" key="1">
    <citation type="journal article" date="2020" name="Stud. Mycol.">
        <title>101 Dothideomycetes genomes: a test case for predicting lifestyles and emergence of pathogens.</title>
        <authorList>
            <person name="Haridas S."/>
            <person name="Albert R."/>
            <person name="Binder M."/>
            <person name="Bloem J."/>
            <person name="Labutti K."/>
            <person name="Salamov A."/>
            <person name="Andreopoulos B."/>
            <person name="Baker S."/>
            <person name="Barry K."/>
            <person name="Bills G."/>
            <person name="Bluhm B."/>
            <person name="Cannon C."/>
            <person name="Castanera R."/>
            <person name="Culley D."/>
            <person name="Daum C."/>
            <person name="Ezra D."/>
            <person name="Gonzalez J."/>
            <person name="Henrissat B."/>
            <person name="Kuo A."/>
            <person name="Liang C."/>
            <person name="Lipzen A."/>
            <person name="Lutzoni F."/>
            <person name="Magnuson J."/>
            <person name="Mondo S."/>
            <person name="Nolan M."/>
            <person name="Ohm R."/>
            <person name="Pangilinan J."/>
            <person name="Park H.-J."/>
            <person name="Ramirez L."/>
            <person name="Alfaro M."/>
            <person name="Sun H."/>
            <person name="Tritt A."/>
            <person name="Yoshinaga Y."/>
            <person name="Zwiers L.-H."/>
            <person name="Turgeon B."/>
            <person name="Goodwin S."/>
            <person name="Spatafora J."/>
            <person name="Crous P."/>
            <person name="Grigoriev I."/>
        </authorList>
    </citation>
    <scope>NUCLEOTIDE SEQUENCE</scope>
    <source>
        <strain evidence="2">CBS 183.55</strain>
    </source>
</reference>
<sequence length="316" mass="34855">MWSLIIVQTIDSSRGQRVLKTLDSTLDVSGPSWTHFITAATQGIARMWILIVASLITIFTVVTVIMSNRYYWLRISPPGALLLIETASVTFTITAFACALSLSLTLEAFNARPWPAIYFTDLSFFSTLIPLSKCLIIVASTSLGLLLTTLVAHLTSFLRHRAKAKDIRSFEPTVSALGMSHGFHALHPPPRTARAPIPTMYDPYRAFKKGPGVQRQGSLPDFLAPPPDLRSGTLRLGSSRGDVASKRVGFTDEGAWMARTSDSRWSVSTASPRRIEGDIMRLLEVRKSKDVKKSRRAVSVRPASVVWYGTEIVHAL</sequence>
<keyword evidence="1" id="KW-1133">Transmembrane helix</keyword>
<evidence type="ECO:0000256" key="1">
    <source>
        <dbReference type="SAM" id="Phobius"/>
    </source>
</evidence>
<keyword evidence="3" id="KW-1185">Reference proteome</keyword>
<gene>
    <name evidence="2" type="ORF">M421DRAFT_2455</name>
</gene>
<evidence type="ECO:0000313" key="3">
    <source>
        <dbReference type="Proteomes" id="UP000800082"/>
    </source>
</evidence>
<feature type="transmembrane region" description="Helical" evidence="1">
    <location>
        <begin position="135"/>
        <end position="158"/>
    </location>
</feature>
<keyword evidence="1" id="KW-0812">Transmembrane</keyword>
<dbReference type="Proteomes" id="UP000800082">
    <property type="component" value="Unassembled WGS sequence"/>
</dbReference>
<dbReference type="AlphaFoldDB" id="A0A6A5RVE1"/>
<keyword evidence="1" id="KW-0472">Membrane</keyword>
<evidence type="ECO:0000313" key="2">
    <source>
        <dbReference type="EMBL" id="KAF1931832.1"/>
    </source>
</evidence>
<accession>A0A6A5RVE1</accession>
<proteinExistence type="predicted"/>
<dbReference type="RefSeq" id="XP_033452080.1">
    <property type="nucleotide sequence ID" value="XM_033588547.1"/>
</dbReference>
<name>A0A6A5RVE1_9PLEO</name>
<dbReference type="OrthoDB" id="3779192at2759"/>
<feature type="transmembrane region" description="Helical" evidence="1">
    <location>
        <begin position="47"/>
        <end position="67"/>
    </location>
</feature>
<organism evidence="2 3">
    <name type="scientific">Didymella exigua CBS 183.55</name>
    <dbReference type="NCBI Taxonomy" id="1150837"/>
    <lineage>
        <taxon>Eukaryota</taxon>
        <taxon>Fungi</taxon>
        <taxon>Dikarya</taxon>
        <taxon>Ascomycota</taxon>
        <taxon>Pezizomycotina</taxon>
        <taxon>Dothideomycetes</taxon>
        <taxon>Pleosporomycetidae</taxon>
        <taxon>Pleosporales</taxon>
        <taxon>Pleosporineae</taxon>
        <taxon>Didymellaceae</taxon>
        <taxon>Didymella</taxon>
    </lineage>
</organism>
<protein>
    <submittedName>
        <fullName evidence="2">Uncharacterized protein</fullName>
    </submittedName>
</protein>